<organism evidence="19 20">
    <name type="scientific">Penaeus vannamei</name>
    <name type="common">Whiteleg shrimp</name>
    <name type="synonym">Litopenaeus vannamei</name>
    <dbReference type="NCBI Taxonomy" id="6689"/>
    <lineage>
        <taxon>Eukaryota</taxon>
        <taxon>Metazoa</taxon>
        <taxon>Ecdysozoa</taxon>
        <taxon>Arthropoda</taxon>
        <taxon>Crustacea</taxon>
        <taxon>Multicrustacea</taxon>
        <taxon>Malacostraca</taxon>
        <taxon>Eumalacostraca</taxon>
        <taxon>Eucarida</taxon>
        <taxon>Decapoda</taxon>
        <taxon>Dendrobranchiata</taxon>
        <taxon>Penaeoidea</taxon>
        <taxon>Penaeidae</taxon>
        <taxon>Penaeus</taxon>
    </lineage>
</organism>
<comment type="subcellular location">
    <subcellularLocation>
        <location evidence="2">Cytoplasm</location>
        <location evidence="2">Cytoskeleton</location>
        <location evidence="2">Microtubule organizing center</location>
        <location evidence="2">Centrosome</location>
    </subcellularLocation>
    <subcellularLocation>
        <location evidence="1">Nucleus</location>
    </subcellularLocation>
</comment>
<reference evidence="19 20" key="2">
    <citation type="submission" date="2019-01" db="EMBL/GenBank/DDBJ databases">
        <title>The decoding of complex shrimp genome reveals the adaptation for benthos swimmer, frequently molting mechanism and breeding impact on genome.</title>
        <authorList>
            <person name="Sun Y."/>
            <person name="Gao Y."/>
            <person name="Yu Y."/>
        </authorList>
    </citation>
    <scope>NUCLEOTIDE SEQUENCE [LARGE SCALE GENOMIC DNA]</scope>
    <source>
        <tissue evidence="19">Muscle</tissue>
    </source>
</reference>
<evidence type="ECO:0000256" key="2">
    <source>
        <dbReference type="ARBA" id="ARBA00004300"/>
    </source>
</evidence>
<dbReference type="EC" id="2.3.1.48" evidence="4"/>
<feature type="compositionally biased region" description="Polar residues" evidence="16">
    <location>
        <begin position="19"/>
        <end position="29"/>
    </location>
</feature>
<dbReference type="AlphaFoldDB" id="A0A423T0N2"/>
<evidence type="ECO:0000256" key="9">
    <source>
        <dbReference type="ARBA" id="ARBA00023159"/>
    </source>
</evidence>
<dbReference type="Pfam" id="PF00439">
    <property type="entry name" value="Bromodomain"/>
    <property type="match status" value="1"/>
</dbReference>
<dbReference type="InterPro" id="IPR016181">
    <property type="entry name" value="Acyl_CoA_acyltransferase"/>
</dbReference>
<dbReference type="InterPro" id="IPR037800">
    <property type="entry name" value="GCN5"/>
</dbReference>
<evidence type="ECO:0000256" key="16">
    <source>
        <dbReference type="SAM" id="MobiDB-lite"/>
    </source>
</evidence>
<keyword evidence="9" id="KW-0010">Activator</keyword>
<dbReference type="SUPFAM" id="SSF55729">
    <property type="entry name" value="Acyl-CoA N-acyltransferases (Nat)"/>
    <property type="match status" value="1"/>
</dbReference>
<evidence type="ECO:0000313" key="20">
    <source>
        <dbReference type="Proteomes" id="UP000283509"/>
    </source>
</evidence>
<keyword evidence="10" id="KW-0804">Transcription</keyword>
<evidence type="ECO:0000256" key="5">
    <source>
        <dbReference type="ARBA" id="ARBA00022679"/>
    </source>
</evidence>
<dbReference type="InterPro" id="IPR001487">
    <property type="entry name" value="Bromodomain"/>
</dbReference>
<dbReference type="GO" id="GO:0140672">
    <property type="term" value="C:ATAC complex"/>
    <property type="evidence" value="ECO:0007669"/>
    <property type="project" value="TreeGrafter"/>
</dbReference>
<dbReference type="FunFam" id="3.40.630.30:FF:000004">
    <property type="entry name" value="Histone acetyltransferase KAT2A"/>
    <property type="match status" value="1"/>
</dbReference>
<keyword evidence="8 15" id="KW-0103">Bromodomain</keyword>
<keyword evidence="7" id="KW-0805">Transcription regulation</keyword>
<comment type="caution">
    <text evidence="19">The sequence shown here is derived from an EMBL/GenBank/DDBJ whole genome shotgun (WGS) entry which is preliminary data.</text>
</comment>
<dbReference type="EMBL" id="QCYY01002482">
    <property type="protein sequence ID" value="ROT70025.1"/>
    <property type="molecule type" value="Genomic_DNA"/>
</dbReference>
<protein>
    <recommendedName>
        <fullName evidence="4">histone acetyltransferase</fullName>
        <ecNumber evidence="4">2.3.1.48</ecNumber>
    </recommendedName>
</protein>
<feature type="compositionally biased region" description="Pro residues" evidence="16">
    <location>
        <begin position="110"/>
        <end position="130"/>
    </location>
</feature>
<feature type="compositionally biased region" description="Polar residues" evidence="16">
    <location>
        <begin position="397"/>
        <end position="408"/>
    </location>
</feature>
<keyword evidence="11" id="KW-0963">Cytoplasm</keyword>
<feature type="region of interest" description="Disordered" evidence="16">
    <location>
        <begin position="109"/>
        <end position="136"/>
    </location>
</feature>
<evidence type="ECO:0000256" key="13">
    <source>
        <dbReference type="ARBA" id="ARBA00023315"/>
    </source>
</evidence>
<accession>A0A423T0N2</accession>
<dbReference type="OrthoDB" id="1937912at2759"/>
<dbReference type="CDD" id="cd04301">
    <property type="entry name" value="NAT_SF"/>
    <property type="match status" value="1"/>
</dbReference>
<feature type="region of interest" description="Disordered" evidence="16">
    <location>
        <begin position="1"/>
        <end position="32"/>
    </location>
</feature>
<dbReference type="Gene3D" id="3.40.630.30">
    <property type="match status" value="1"/>
</dbReference>
<dbReference type="Gene3D" id="1.20.920.10">
    <property type="entry name" value="Bromodomain-like"/>
    <property type="match status" value="1"/>
</dbReference>
<dbReference type="PROSITE" id="PS00633">
    <property type="entry name" value="BROMODOMAIN_1"/>
    <property type="match status" value="1"/>
</dbReference>
<dbReference type="Pfam" id="PF06466">
    <property type="entry name" value="PCAF_N"/>
    <property type="match status" value="1"/>
</dbReference>
<evidence type="ECO:0000256" key="6">
    <source>
        <dbReference type="ARBA" id="ARBA00022853"/>
    </source>
</evidence>
<dbReference type="InterPro" id="IPR018359">
    <property type="entry name" value="Bromodomain_CS"/>
</dbReference>
<dbReference type="InterPro" id="IPR036427">
    <property type="entry name" value="Bromodomain-like_sf"/>
</dbReference>
<dbReference type="PROSITE" id="PS51186">
    <property type="entry name" value="GNAT"/>
    <property type="match status" value="1"/>
</dbReference>
<reference evidence="19 20" key="1">
    <citation type="submission" date="2018-04" db="EMBL/GenBank/DDBJ databases">
        <authorList>
            <person name="Zhang X."/>
            <person name="Yuan J."/>
            <person name="Li F."/>
            <person name="Xiang J."/>
        </authorList>
    </citation>
    <scope>NUCLEOTIDE SEQUENCE [LARGE SCALE GENOMIC DNA]</scope>
    <source>
        <tissue evidence="19">Muscle</tissue>
    </source>
</reference>
<name>A0A423T0N2_PENVA</name>
<dbReference type="CDD" id="cd05509">
    <property type="entry name" value="Bromo_gcn5_like"/>
    <property type="match status" value="1"/>
</dbReference>
<dbReference type="GO" id="GO:0043992">
    <property type="term" value="F:histone H3K9 acetyltransferase activity"/>
    <property type="evidence" value="ECO:0007669"/>
    <property type="project" value="UniProtKB-ARBA"/>
</dbReference>
<evidence type="ECO:0000256" key="3">
    <source>
        <dbReference type="ARBA" id="ARBA00008607"/>
    </source>
</evidence>
<gene>
    <name evidence="19" type="ORF">C7M84_011703</name>
</gene>
<evidence type="ECO:0000256" key="7">
    <source>
        <dbReference type="ARBA" id="ARBA00023015"/>
    </source>
</evidence>
<keyword evidence="5 19" id="KW-0808">Transferase</keyword>
<dbReference type="SUPFAM" id="SSF47370">
    <property type="entry name" value="Bromodomain"/>
    <property type="match status" value="1"/>
</dbReference>
<feature type="region of interest" description="Disordered" evidence="16">
    <location>
        <begin position="44"/>
        <end position="66"/>
    </location>
</feature>
<dbReference type="Pfam" id="PF00583">
    <property type="entry name" value="Acetyltransf_1"/>
    <property type="match status" value="1"/>
</dbReference>
<keyword evidence="12" id="KW-0539">Nucleus</keyword>
<evidence type="ECO:0000259" key="18">
    <source>
        <dbReference type="PROSITE" id="PS51186"/>
    </source>
</evidence>
<dbReference type="GO" id="GO:0045944">
    <property type="term" value="P:positive regulation of transcription by RNA polymerase II"/>
    <property type="evidence" value="ECO:0007669"/>
    <property type="project" value="TreeGrafter"/>
</dbReference>
<dbReference type="PANTHER" id="PTHR45750">
    <property type="entry name" value="GH11602P"/>
    <property type="match status" value="1"/>
</dbReference>
<sequence length="831" mass="94222">MASRDSGTPGGGGGTVGTALQQNPQTSNMTAAGVATGVSGMAVAASASAGGSQATGTGGEAAGRVSNVQRIQQKKAQVRAWPRDKKMEKLAIYSTCRADENCRCNGWKNPTPPAQPARPDTPQPAAPPSQPCRSCGHTLGDHVSHLESAVDDDLDRLLSIVVDVENLFICLHREEDPDTKQVYSYLFRRLRKCILQVSPPTVEGPLGTPPFERPSIFKGVTNFVLHKFNHLQQKMMSDLAKMFLHCLNHWRLETPSARRAHTTPEESSAYKVNYMRWLCFSYVPQLCDSLPHHETTAIFGRTFLRAVFHTLRKQLLDKFRAEKDKMPAEKKLLLLNHFPRFLSMLEEEVYSNSSPIWDADYRPQLPPHLHNQAAERAGNTASRGEFERLSVQPGEGQYTTVSLTSSSARRSRPEDRGEKREGDDLSESSSKRLKIETEDLGEETVAEVVATITDPRQMVGPEVLFSENAARDEAAKLEERKGNIEFHVIGNSLTQKVSKQTMLWLIGLQNVFSHQLPRMPKDYITRLVFDPKHRTLALIKDNRPIGGICFRMFPTQGFSEIVFCAVTSNEQVKGYGTHMMNHLKDYHVKNNIQHFLTFADEFAIGYFKKQGFSKDIQVPRSVYQGYIKDYEGATLMGCELNPSIVYTEFTAVIRRQKEIIKKLIERKQSEIRKVHPGLTCFREGVRELPIESIPGIREAGWKPPVPSTRSARSPDREHQDPDYLYGMLKTLLNNVKSHAAAWPFQVPVDPNEVPDYYDHIKYPMDLKTMTERLKARYYVKARLFNADMLRIFKNCRFYNHPETEYYKCANNLEKYYLSKMKETSLLEGNKL</sequence>
<feature type="domain" description="Bromo" evidence="17">
    <location>
        <begin position="736"/>
        <end position="806"/>
    </location>
</feature>
<evidence type="ECO:0000313" key="19">
    <source>
        <dbReference type="EMBL" id="ROT70025.1"/>
    </source>
</evidence>
<feature type="compositionally biased region" description="Low complexity" evidence="16">
    <location>
        <begin position="44"/>
        <end position="55"/>
    </location>
</feature>
<dbReference type="InterPro" id="IPR009464">
    <property type="entry name" value="PCAF_N"/>
</dbReference>
<dbReference type="PRINTS" id="PR00503">
    <property type="entry name" value="BROMODOMAIN"/>
</dbReference>
<dbReference type="Proteomes" id="UP000283509">
    <property type="component" value="Unassembled WGS sequence"/>
</dbReference>
<keyword evidence="11" id="KW-0206">Cytoskeleton</keyword>
<feature type="domain" description="N-acetyltransferase" evidence="18">
    <location>
        <begin position="495"/>
        <end position="641"/>
    </location>
</feature>
<dbReference type="PANTHER" id="PTHR45750:SF3">
    <property type="entry name" value="HISTONE ACETYLTRANSFERASE"/>
    <property type="match status" value="1"/>
</dbReference>
<keyword evidence="13" id="KW-0012">Acyltransferase</keyword>
<feature type="compositionally biased region" description="Basic and acidic residues" evidence="16">
    <location>
        <begin position="411"/>
        <end position="437"/>
    </location>
</feature>
<evidence type="ECO:0000256" key="11">
    <source>
        <dbReference type="ARBA" id="ARBA00023212"/>
    </source>
</evidence>
<evidence type="ECO:0000256" key="14">
    <source>
        <dbReference type="ARBA" id="ARBA00048940"/>
    </source>
</evidence>
<dbReference type="InterPro" id="IPR000182">
    <property type="entry name" value="GNAT_dom"/>
</dbReference>
<dbReference type="GO" id="GO:0005813">
    <property type="term" value="C:centrosome"/>
    <property type="evidence" value="ECO:0007669"/>
    <property type="project" value="UniProtKB-SubCell"/>
</dbReference>
<dbReference type="SMR" id="A0A423T0N2"/>
<evidence type="ECO:0000256" key="12">
    <source>
        <dbReference type="ARBA" id="ARBA00023242"/>
    </source>
</evidence>
<comment type="similarity">
    <text evidence="3">Belongs to the acetyltransferase family. GCN5 subfamily.</text>
</comment>
<evidence type="ECO:0000256" key="15">
    <source>
        <dbReference type="PROSITE-ProRule" id="PRU00035"/>
    </source>
</evidence>
<evidence type="ECO:0000256" key="10">
    <source>
        <dbReference type="ARBA" id="ARBA00023163"/>
    </source>
</evidence>
<keyword evidence="6" id="KW-0156">Chromatin regulator</keyword>
<feature type="region of interest" description="Disordered" evidence="16">
    <location>
        <begin position="388"/>
        <end position="438"/>
    </location>
</feature>
<keyword evidence="20" id="KW-1185">Reference proteome</keyword>
<proteinExistence type="inferred from homology"/>
<dbReference type="PROSITE" id="PS50014">
    <property type="entry name" value="BROMODOMAIN_2"/>
    <property type="match status" value="1"/>
</dbReference>
<dbReference type="SMART" id="SM00297">
    <property type="entry name" value="BROMO"/>
    <property type="match status" value="1"/>
</dbReference>
<dbReference type="GO" id="GO:0005634">
    <property type="term" value="C:nucleus"/>
    <property type="evidence" value="ECO:0007669"/>
    <property type="project" value="UniProtKB-SubCell"/>
</dbReference>
<evidence type="ECO:0000259" key="17">
    <source>
        <dbReference type="PROSITE" id="PS50014"/>
    </source>
</evidence>
<comment type="catalytic activity">
    <reaction evidence="14">
        <text>L-lysyl-[histone] + acetyl-CoA = N(6)-acetyl-L-lysyl-[histone] + CoA + H(+)</text>
        <dbReference type="Rhea" id="RHEA:21992"/>
        <dbReference type="Rhea" id="RHEA-COMP:9845"/>
        <dbReference type="Rhea" id="RHEA-COMP:11338"/>
        <dbReference type="ChEBI" id="CHEBI:15378"/>
        <dbReference type="ChEBI" id="CHEBI:29969"/>
        <dbReference type="ChEBI" id="CHEBI:57287"/>
        <dbReference type="ChEBI" id="CHEBI:57288"/>
        <dbReference type="ChEBI" id="CHEBI:61930"/>
        <dbReference type="EC" id="2.3.1.48"/>
    </reaction>
    <physiologicalReaction direction="left-to-right" evidence="14">
        <dbReference type="Rhea" id="RHEA:21993"/>
    </physiologicalReaction>
</comment>
<evidence type="ECO:0000256" key="4">
    <source>
        <dbReference type="ARBA" id="ARBA00013184"/>
    </source>
</evidence>
<evidence type="ECO:0000256" key="1">
    <source>
        <dbReference type="ARBA" id="ARBA00004123"/>
    </source>
</evidence>
<dbReference type="STRING" id="6689.A0A423T0N2"/>
<evidence type="ECO:0000256" key="8">
    <source>
        <dbReference type="ARBA" id="ARBA00023117"/>
    </source>
</evidence>